<evidence type="ECO:0000259" key="5">
    <source>
        <dbReference type="Pfam" id="PF00296"/>
    </source>
</evidence>
<dbReference type="RefSeq" id="WP_378199232.1">
    <property type="nucleotide sequence ID" value="NZ_JBHLZP010000062.1"/>
</dbReference>
<dbReference type="PANTHER" id="PTHR42847">
    <property type="entry name" value="ALKANESULFONATE MONOOXYGENASE"/>
    <property type="match status" value="1"/>
</dbReference>
<dbReference type="SUPFAM" id="SSF51679">
    <property type="entry name" value="Bacterial luciferase-like"/>
    <property type="match status" value="1"/>
</dbReference>
<name>A0ABV5YCQ4_9ACTN</name>
<keyword evidence="3 6" id="KW-0560">Oxidoreductase</keyword>
<keyword evidence="4" id="KW-0503">Monooxygenase</keyword>
<reference evidence="6 7" key="1">
    <citation type="submission" date="2024-09" db="EMBL/GenBank/DDBJ databases">
        <authorList>
            <person name="Sun Q."/>
            <person name="Mori K."/>
        </authorList>
    </citation>
    <scope>NUCLEOTIDE SEQUENCE [LARGE SCALE GENOMIC DNA]</scope>
    <source>
        <strain evidence="6 7">TBRC 0563</strain>
    </source>
</reference>
<gene>
    <name evidence="6" type="ORF">ACFFNX_11525</name>
</gene>
<comment type="caution">
    <text evidence="6">The sequence shown here is derived from an EMBL/GenBank/DDBJ whole genome shotgun (WGS) entry which is preliminary data.</text>
</comment>
<dbReference type="PANTHER" id="PTHR42847:SF8">
    <property type="entry name" value="CONSERVED PROTEIN"/>
    <property type="match status" value="1"/>
</dbReference>
<organism evidence="6 7">
    <name type="scientific">Actinoallomurus acaciae</name>
    <dbReference type="NCBI Taxonomy" id="502577"/>
    <lineage>
        <taxon>Bacteria</taxon>
        <taxon>Bacillati</taxon>
        <taxon>Actinomycetota</taxon>
        <taxon>Actinomycetes</taxon>
        <taxon>Streptosporangiales</taxon>
        <taxon>Thermomonosporaceae</taxon>
        <taxon>Actinoallomurus</taxon>
    </lineage>
</organism>
<dbReference type="Gene3D" id="3.20.20.30">
    <property type="entry name" value="Luciferase-like domain"/>
    <property type="match status" value="1"/>
</dbReference>
<protein>
    <submittedName>
        <fullName evidence="6">LLM class F420-dependent oxidoreductase</fullName>
        <ecNumber evidence="6">1.-.-.-</ecNumber>
    </submittedName>
</protein>
<evidence type="ECO:0000256" key="3">
    <source>
        <dbReference type="ARBA" id="ARBA00023002"/>
    </source>
</evidence>
<dbReference type="InterPro" id="IPR036661">
    <property type="entry name" value="Luciferase-like_sf"/>
</dbReference>
<proteinExistence type="predicted"/>
<keyword evidence="7" id="KW-1185">Reference proteome</keyword>
<dbReference type="InterPro" id="IPR050172">
    <property type="entry name" value="SsuD_RutA_monooxygenase"/>
</dbReference>
<feature type="domain" description="Luciferase-like" evidence="5">
    <location>
        <begin position="23"/>
        <end position="254"/>
    </location>
</feature>
<evidence type="ECO:0000256" key="4">
    <source>
        <dbReference type="ARBA" id="ARBA00023033"/>
    </source>
</evidence>
<keyword evidence="2" id="KW-0288">FMN</keyword>
<dbReference type="Pfam" id="PF00296">
    <property type="entry name" value="Bac_luciferase"/>
    <property type="match status" value="1"/>
</dbReference>
<dbReference type="EMBL" id="JBHLZP010000062">
    <property type="protein sequence ID" value="MFB9832814.1"/>
    <property type="molecule type" value="Genomic_DNA"/>
</dbReference>
<dbReference type="EC" id="1.-.-.-" evidence="6"/>
<dbReference type="GO" id="GO:0016491">
    <property type="term" value="F:oxidoreductase activity"/>
    <property type="evidence" value="ECO:0007669"/>
    <property type="project" value="UniProtKB-KW"/>
</dbReference>
<dbReference type="InterPro" id="IPR019952">
    <property type="entry name" value="F420_OxRdatse_Rv1855c_pred"/>
</dbReference>
<dbReference type="NCBIfam" id="TIGR03560">
    <property type="entry name" value="F420_Rv1855c"/>
    <property type="match status" value="1"/>
</dbReference>
<evidence type="ECO:0000256" key="1">
    <source>
        <dbReference type="ARBA" id="ARBA00022630"/>
    </source>
</evidence>
<evidence type="ECO:0000313" key="6">
    <source>
        <dbReference type="EMBL" id="MFB9832814.1"/>
    </source>
</evidence>
<evidence type="ECO:0000256" key="2">
    <source>
        <dbReference type="ARBA" id="ARBA00022643"/>
    </source>
</evidence>
<evidence type="ECO:0000313" key="7">
    <source>
        <dbReference type="Proteomes" id="UP001589627"/>
    </source>
</evidence>
<dbReference type="InterPro" id="IPR011251">
    <property type="entry name" value="Luciferase-like_dom"/>
</dbReference>
<keyword evidence="1" id="KW-0285">Flavoprotein</keyword>
<dbReference type="Proteomes" id="UP001589627">
    <property type="component" value="Unassembled WGS sequence"/>
</dbReference>
<accession>A0ABV5YCQ4</accession>
<sequence>MKLGLHISDFTWDGGAPELRFKLAEIARRAEEAGVDRISVMDHVWQMATIGPPEHEMLEAYTTLGWLAAKTERVKLLALATAVVFREPGLLAKAVTTLDVLSGGRAILGIGAASNANADEAAGLGLFFPPVAERFERLEEALRIVKQMWSADEGPFDGKHYHLARTLNSPQVLSRPHPPILIGGEGEKKTLKLVARHADACNIGVYDLGETARKLDVLRRHCADEGRDYDQLEKTAGHRFDLGENGENVNKTIEHLHAVAELGIAQTHGPLLRVGEPGQLDLFGERVIPAVEKF</sequence>